<dbReference type="Proteomes" id="UP000499080">
    <property type="component" value="Unassembled WGS sequence"/>
</dbReference>
<dbReference type="AlphaFoldDB" id="A0A4Y2B487"/>
<evidence type="ECO:0000313" key="1">
    <source>
        <dbReference type="EMBL" id="GBL85874.1"/>
    </source>
</evidence>
<organism evidence="1 2">
    <name type="scientific">Araneus ventricosus</name>
    <name type="common">Orbweaver spider</name>
    <name type="synonym">Epeira ventricosa</name>
    <dbReference type="NCBI Taxonomy" id="182803"/>
    <lineage>
        <taxon>Eukaryota</taxon>
        <taxon>Metazoa</taxon>
        <taxon>Ecdysozoa</taxon>
        <taxon>Arthropoda</taxon>
        <taxon>Chelicerata</taxon>
        <taxon>Arachnida</taxon>
        <taxon>Araneae</taxon>
        <taxon>Araneomorphae</taxon>
        <taxon>Entelegynae</taxon>
        <taxon>Araneoidea</taxon>
        <taxon>Araneidae</taxon>
        <taxon>Araneus</taxon>
    </lineage>
</organism>
<protein>
    <submittedName>
        <fullName evidence="1">Uncharacterized protein</fullName>
    </submittedName>
</protein>
<dbReference type="OrthoDB" id="6629168at2759"/>
<gene>
    <name evidence="1" type="ORF">AVEN_63197_1</name>
</gene>
<proteinExistence type="predicted"/>
<name>A0A4Y2B487_ARAVE</name>
<dbReference type="EMBL" id="BGPR01000045">
    <property type="protein sequence ID" value="GBL85874.1"/>
    <property type="molecule type" value="Genomic_DNA"/>
</dbReference>
<keyword evidence="2" id="KW-1185">Reference proteome</keyword>
<evidence type="ECO:0000313" key="2">
    <source>
        <dbReference type="Proteomes" id="UP000499080"/>
    </source>
</evidence>
<reference evidence="1 2" key="1">
    <citation type="journal article" date="2019" name="Sci. Rep.">
        <title>Orb-weaving spider Araneus ventricosus genome elucidates the spidroin gene catalogue.</title>
        <authorList>
            <person name="Kono N."/>
            <person name="Nakamura H."/>
            <person name="Ohtoshi R."/>
            <person name="Moran D.A.P."/>
            <person name="Shinohara A."/>
            <person name="Yoshida Y."/>
            <person name="Fujiwara M."/>
            <person name="Mori M."/>
            <person name="Tomita M."/>
            <person name="Arakawa K."/>
        </authorList>
    </citation>
    <scope>NUCLEOTIDE SEQUENCE [LARGE SCALE GENOMIC DNA]</scope>
</reference>
<comment type="caution">
    <text evidence="1">The sequence shown here is derived from an EMBL/GenBank/DDBJ whole genome shotgun (WGS) entry which is preliminary data.</text>
</comment>
<accession>A0A4Y2B487</accession>
<sequence>MTMIIFDRKLYQICLFNALIFVKVWLNDQKAADAPVKKLMLWELLNIYEKYDPGVARTAVLTFSRHLRYLTEEAVTFSLFSMKVLDSEKKKIIASLS</sequence>